<keyword evidence="2 4" id="KW-0853">WD repeat</keyword>
<evidence type="ECO:0000256" key="5">
    <source>
        <dbReference type="SAM" id="MobiDB-lite"/>
    </source>
</evidence>
<protein>
    <recommendedName>
        <fullName evidence="8">WD repeat-containing protein 32</fullName>
    </recommendedName>
</protein>
<comment type="similarity">
    <text evidence="1">Belongs to the WD repeat DCAF10 family.</text>
</comment>
<evidence type="ECO:0000256" key="4">
    <source>
        <dbReference type="PROSITE-ProRule" id="PRU00221"/>
    </source>
</evidence>
<dbReference type="Pfam" id="PF00400">
    <property type="entry name" value="WD40"/>
    <property type="match status" value="2"/>
</dbReference>
<dbReference type="InterPro" id="IPR001680">
    <property type="entry name" value="WD40_rpt"/>
</dbReference>
<reference evidence="6" key="2">
    <citation type="submission" date="2021-09" db="EMBL/GenBank/DDBJ databases">
        <authorList>
            <person name="Jia N."/>
            <person name="Wang J."/>
            <person name="Shi W."/>
            <person name="Du L."/>
            <person name="Sun Y."/>
            <person name="Zhan W."/>
            <person name="Jiang J."/>
            <person name="Wang Q."/>
            <person name="Zhang B."/>
            <person name="Ji P."/>
            <person name="Sakyi L.B."/>
            <person name="Cui X."/>
            <person name="Yuan T."/>
            <person name="Jiang B."/>
            <person name="Yang W."/>
            <person name="Lam T.T.-Y."/>
            <person name="Chang Q."/>
            <person name="Ding S."/>
            <person name="Wang X."/>
            <person name="Zhu J."/>
            <person name="Ruan X."/>
            <person name="Zhao L."/>
            <person name="Wei J."/>
            <person name="Que T."/>
            <person name="Du C."/>
            <person name="Cheng J."/>
            <person name="Dai P."/>
            <person name="Han X."/>
            <person name="Huang E."/>
            <person name="Gao Y."/>
            <person name="Liu J."/>
            <person name="Shao H."/>
            <person name="Ye R."/>
            <person name="Li L."/>
            <person name="Wei W."/>
            <person name="Wang X."/>
            <person name="Wang C."/>
            <person name="Huo Q."/>
            <person name="Li W."/>
            <person name="Guo W."/>
            <person name="Chen H."/>
            <person name="Chen S."/>
            <person name="Zhou L."/>
            <person name="Zhou L."/>
            <person name="Ni X."/>
            <person name="Tian J."/>
            <person name="Zhou Y."/>
            <person name="Sheng Y."/>
            <person name="Liu T."/>
            <person name="Pan Y."/>
            <person name="Xia L."/>
            <person name="Li J."/>
            <person name="Zhao F."/>
            <person name="Cao W."/>
        </authorList>
    </citation>
    <scope>NUCLEOTIDE SEQUENCE</scope>
    <source>
        <strain evidence="6">Rsan-2018</strain>
        <tissue evidence="6">Larvae</tissue>
    </source>
</reference>
<dbReference type="AlphaFoldDB" id="A0A9D4YQ25"/>
<dbReference type="GO" id="GO:0080008">
    <property type="term" value="C:Cul4-RING E3 ubiquitin ligase complex"/>
    <property type="evidence" value="ECO:0007669"/>
    <property type="project" value="TreeGrafter"/>
</dbReference>
<evidence type="ECO:0008006" key="8">
    <source>
        <dbReference type="Google" id="ProtNLM"/>
    </source>
</evidence>
<name>A0A9D4YQ25_RHISA</name>
<dbReference type="PANTHER" id="PTHR14588:SF2">
    <property type="entry name" value="DDB1- AND CUL4-ASSOCIATED FACTOR 10"/>
    <property type="match status" value="1"/>
</dbReference>
<organism evidence="6 7">
    <name type="scientific">Rhipicephalus sanguineus</name>
    <name type="common">Brown dog tick</name>
    <name type="synonym">Ixodes sanguineus</name>
    <dbReference type="NCBI Taxonomy" id="34632"/>
    <lineage>
        <taxon>Eukaryota</taxon>
        <taxon>Metazoa</taxon>
        <taxon>Ecdysozoa</taxon>
        <taxon>Arthropoda</taxon>
        <taxon>Chelicerata</taxon>
        <taxon>Arachnida</taxon>
        <taxon>Acari</taxon>
        <taxon>Parasitiformes</taxon>
        <taxon>Ixodida</taxon>
        <taxon>Ixodoidea</taxon>
        <taxon>Ixodidae</taxon>
        <taxon>Rhipicephalinae</taxon>
        <taxon>Rhipicephalus</taxon>
        <taxon>Rhipicephalus</taxon>
    </lineage>
</organism>
<dbReference type="EMBL" id="JABSTV010001245">
    <property type="protein sequence ID" value="KAH7983833.1"/>
    <property type="molecule type" value="Genomic_DNA"/>
</dbReference>
<feature type="repeat" description="WD" evidence="4">
    <location>
        <begin position="89"/>
        <end position="130"/>
    </location>
</feature>
<feature type="repeat" description="WD" evidence="4">
    <location>
        <begin position="47"/>
        <end position="87"/>
    </location>
</feature>
<dbReference type="Proteomes" id="UP000821837">
    <property type="component" value="Chromosome 1"/>
</dbReference>
<dbReference type="InterPro" id="IPR015943">
    <property type="entry name" value="WD40/YVTN_repeat-like_dom_sf"/>
</dbReference>
<dbReference type="InterPro" id="IPR019775">
    <property type="entry name" value="WD40_repeat_CS"/>
</dbReference>
<dbReference type="PROSITE" id="PS00678">
    <property type="entry name" value="WD_REPEATS_1"/>
    <property type="match status" value="1"/>
</dbReference>
<accession>A0A9D4YQ25</accession>
<dbReference type="Gene3D" id="2.130.10.10">
    <property type="entry name" value="YVTN repeat-like/Quinoprotein amine dehydrogenase"/>
    <property type="match status" value="1"/>
</dbReference>
<evidence type="ECO:0000256" key="1">
    <source>
        <dbReference type="ARBA" id="ARBA00005903"/>
    </source>
</evidence>
<gene>
    <name evidence="6" type="ORF">HPB52_014616</name>
</gene>
<dbReference type="PANTHER" id="PTHR14588">
    <property type="entry name" value="DDB1- AND CUL4-ASSOCIATED FACTOR 10"/>
    <property type="match status" value="1"/>
</dbReference>
<dbReference type="SUPFAM" id="SSF50978">
    <property type="entry name" value="WD40 repeat-like"/>
    <property type="match status" value="1"/>
</dbReference>
<proteinExistence type="inferred from homology"/>
<dbReference type="SMART" id="SM00320">
    <property type="entry name" value="WD40"/>
    <property type="match status" value="2"/>
</dbReference>
<keyword evidence="7" id="KW-1185">Reference proteome</keyword>
<comment type="caution">
    <text evidence="6">The sequence shown here is derived from an EMBL/GenBank/DDBJ whole genome shotgun (WGS) entry which is preliminary data.</text>
</comment>
<dbReference type="PROSITE" id="PS50294">
    <property type="entry name" value="WD_REPEATS_REGION"/>
    <property type="match status" value="1"/>
</dbReference>
<evidence type="ECO:0000256" key="2">
    <source>
        <dbReference type="ARBA" id="ARBA00022574"/>
    </source>
</evidence>
<keyword evidence="3" id="KW-0677">Repeat</keyword>
<feature type="compositionally biased region" description="Low complexity" evidence="5">
    <location>
        <begin position="168"/>
        <end position="181"/>
    </location>
</feature>
<evidence type="ECO:0000313" key="7">
    <source>
        <dbReference type="Proteomes" id="UP000821837"/>
    </source>
</evidence>
<dbReference type="PROSITE" id="PS50082">
    <property type="entry name" value="WD_REPEATS_2"/>
    <property type="match status" value="2"/>
</dbReference>
<dbReference type="InterPro" id="IPR036322">
    <property type="entry name" value="WD40_repeat_dom_sf"/>
</dbReference>
<evidence type="ECO:0000256" key="3">
    <source>
        <dbReference type="ARBA" id="ARBA00022737"/>
    </source>
</evidence>
<dbReference type="VEuPathDB" id="VectorBase:RSAN_027926"/>
<sequence>MFFSSSEAGSEHLSLGFDSASILVAATEGKSILIFDPLNHKLIREVKNAHSDCVNYARFLDSRTFATCSDDTTVALWDVRNLKRKIRSLVGHSNWVKNIEYASAEGLLVTSGFDGSIHTWDINKFSENGTEFQRIFYTTGLMRMRLTPDNKKMWTCVHDIQEQPPQESGSSGSLSAAGSSSCEDRDWPDTDSEIEDEILVGGLAGGGEWGRRQPGIEPLWDGDWDALVSEGTMEEAMALLSGQPPLVGLQSLGRPGSSKDVRCKASQPRLLHYAQEPNRGRGWIKELCFSTDGRLVCSPLERGVRLLAFDSDFRNSVTVYLRHHLVPWFMC</sequence>
<evidence type="ECO:0000313" key="6">
    <source>
        <dbReference type="EMBL" id="KAH7983833.1"/>
    </source>
</evidence>
<reference evidence="6" key="1">
    <citation type="journal article" date="2020" name="Cell">
        <title>Large-Scale Comparative Analyses of Tick Genomes Elucidate Their Genetic Diversity and Vector Capacities.</title>
        <authorList>
            <consortium name="Tick Genome and Microbiome Consortium (TIGMIC)"/>
            <person name="Jia N."/>
            <person name="Wang J."/>
            <person name="Shi W."/>
            <person name="Du L."/>
            <person name="Sun Y."/>
            <person name="Zhan W."/>
            <person name="Jiang J.F."/>
            <person name="Wang Q."/>
            <person name="Zhang B."/>
            <person name="Ji P."/>
            <person name="Bell-Sakyi L."/>
            <person name="Cui X.M."/>
            <person name="Yuan T.T."/>
            <person name="Jiang B.G."/>
            <person name="Yang W.F."/>
            <person name="Lam T.T."/>
            <person name="Chang Q.C."/>
            <person name="Ding S.J."/>
            <person name="Wang X.J."/>
            <person name="Zhu J.G."/>
            <person name="Ruan X.D."/>
            <person name="Zhao L."/>
            <person name="Wei J.T."/>
            <person name="Ye R.Z."/>
            <person name="Que T.C."/>
            <person name="Du C.H."/>
            <person name="Zhou Y.H."/>
            <person name="Cheng J.X."/>
            <person name="Dai P.F."/>
            <person name="Guo W.B."/>
            <person name="Han X.H."/>
            <person name="Huang E.J."/>
            <person name="Li L.F."/>
            <person name="Wei W."/>
            <person name="Gao Y.C."/>
            <person name="Liu J.Z."/>
            <person name="Shao H.Z."/>
            <person name="Wang X."/>
            <person name="Wang C.C."/>
            <person name="Yang T.C."/>
            <person name="Huo Q.B."/>
            <person name="Li W."/>
            <person name="Chen H.Y."/>
            <person name="Chen S.E."/>
            <person name="Zhou L.G."/>
            <person name="Ni X.B."/>
            <person name="Tian J.H."/>
            <person name="Sheng Y."/>
            <person name="Liu T."/>
            <person name="Pan Y.S."/>
            <person name="Xia L.Y."/>
            <person name="Li J."/>
            <person name="Zhao F."/>
            <person name="Cao W.C."/>
        </authorList>
    </citation>
    <scope>NUCLEOTIDE SEQUENCE</scope>
    <source>
        <strain evidence="6">Rsan-2018</strain>
    </source>
</reference>
<feature type="region of interest" description="Disordered" evidence="5">
    <location>
        <begin position="162"/>
        <end position="189"/>
    </location>
</feature>
<dbReference type="InterPro" id="IPR039085">
    <property type="entry name" value="DCA10"/>
</dbReference>